<sequence length="277" mass="31684">MNDLVLAGKVDFRQKSFFRQYPLQVGNVTFFVNPHVLSQASPVFEVMTLDENFVEKRNLKACLKDENPEDIETFLEAVCPTYYGVYPETVNETTFPVLARLADKFLVDGLKCGCEEFILQCHFSRLSANALMKMLIACCLFNFRSEFKKFLLKQLLKIKRHNFLIDDELKQFAVGRIVCREIVSYVFPFFPLSLPVLPVETHLNLSLSKLFTGGHIRSILSFSAKIQIDVKFVEQCSALPSFAVQFASPRCAFSVLIPYAFEVSDSGFTNPYDLYNR</sequence>
<dbReference type="Gene3D" id="3.30.710.10">
    <property type="entry name" value="Potassium Channel Kv1.1, Chain A"/>
    <property type="match status" value="1"/>
</dbReference>
<keyword evidence="3" id="KW-1185">Reference proteome</keyword>
<organism evidence="4">
    <name type="scientific">Enterobius vermicularis</name>
    <name type="common">Human pinworm</name>
    <dbReference type="NCBI Taxonomy" id="51028"/>
    <lineage>
        <taxon>Eukaryota</taxon>
        <taxon>Metazoa</taxon>
        <taxon>Ecdysozoa</taxon>
        <taxon>Nematoda</taxon>
        <taxon>Chromadorea</taxon>
        <taxon>Rhabditida</taxon>
        <taxon>Spirurina</taxon>
        <taxon>Oxyuridomorpha</taxon>
        <taxon>Oxyuroidea</taxon>
        <taxon>Oxyuridae</taxon>
        <taxon>Enterobius</taxon>
    </lineage>
</organism>
<evidence type="ECO:0000313" key="4">
    <source>
        <dbReference type="WBParaSite" id="EVEC_0000377401-mRNA-1"/>
    </source>
</evidence>
<dbReference type="Pfam" id="PF00651">
    <property type="entry name" value="BTB"/>
    <property type="match status" value="1"/>
</dbReference>
<feature type="domain" description="BTB" evidence="1">
    <location>
        <begin position="13"/>
        <end position="120"/>
    </location>
</feature>
<evidence type="ECO:0000313" key="3">
    <source>
        <dbReference type="Proteomes" id="UP000274131"/>
    </source>
</evidence>
<dbReference type="InterPro" id="IPR011333">
    <property type="entry name" value="SKP1/BTB/POZ_sf"/>
</dbReference>
<name>A0A0N4V1E9_ENTVE</name>
<accession>A0A0N4V1E9</accession>
<dbReference type="Proteomes" id="UP000274131">
    <property type="component" value="Unassembled WGS sequence"/>
</dbReference>
<dbReference type="InterPro" id="IPR000210">
    <property type="entry name" value="BTB/POZ_dom"/>
</dbReference>
<dbReference type="STRING" id="51028.A0A0N4V1E9"/>
<gene>
    <name evidence="2" type="ORF">EVEC_LOCUS3482</name>
</gene>
<reference evidence="4" key="1">
    <citation type="submission" date="2017-02" db="UniProtKB">
        <authorList>
            <consortium name="WormBaseParasite"/>
        </authorList>
    </citation>
    <scope>IDENTIFICATION</scope>
</reference>
<evidence type="ECO:0000313" key="2">
    <source>
        <dbReference type="EMBL" id="VDD88339.1"/>
    </source>
</evidence>
<dbReference type="SUPFAM" id="SSF54695">
    <property type="entry name" value="POZ domain"/>
    <property type="match status" value="1"/>
</dbReference>
<proteinExistence type="predicted"/>
<dbReference type="EMBL" id="UXUI01007605">
    <property type="protein sequence ID" value="VDD88339.1"/>
    <property type="molecule type" value="Genomic_DNA"/>
</dbReference>
<protein>
    <submittedName>
        <fullName evidence="4">BTB domain-containing protein</fullName>
    </submittedName>
</protein>
<dbReference type="WBParaSite" id="EVEC_0000377401-mRNA-1">
    <property type="protein sequence ID" value="EVEC_0000377401-mRNA-1"/>
    <property type="gene ID" value="EVEC_0000377401"/>
</dbReference>
<dbReference type="AlphaFoldDB" id="A0A0N4V1E9"/>
<dbReference type="OrthoDB" id="5790177at2759"/>
<evidence type="ECO:0000259" key="1">
    <source>
        <dbReference type="Pfam" id="PF00651"/>
    </source>
</evidence>
<reference evidence="2 3" key="2">
    <citation type="submission" date="2018-10" db="EMBL/GenBank/DDBJ databases">
        <authorList>
            <consortium name="Pathogen Informatics"/>
        </authorList>
    </citation>
    <scope>NUCLEOTIDE SEQUENCE [LARGE SCALE GENOMIC DNA]</scope>
</reference>